<evidence type="ECO:0000256" key="1">
    <source>
        <dbReference type="ARBA" id="ARBA00022729"/>
    </source>
</evidence>
<gene>
    <name evidence="3" type="ORF">Pan265_18460</name>
</gene>
<dbReference type="InterPro" id="IPR013425">
    <property type="entry name" value="Autotrns_rpt"/>
</dbReference>
<dbReference type="Proteomes" id="UP000320386">
    <property type="component" value="Chromosome"/>
</dbReference>
<sequence length="607" mass="64306" precursor="true">MTGKRWCVWMVACVASLVLTPGAMAQSRYTWYGSWNSDWDHELTLSGPAYATNWALGLTSSPVIPSGSNSYINFTQPFPLFSTVNLNGTRAFTRIYLTASQPYTLNGGTLSLRNPGLFVGGGVNHTINSTIGHHFGFNMYIDVEHNSQLTVNGRLEGDSHGDLQGLIKTGAGVLRINSTNNILDRVYLGNGQVSIADARSFGGGRVQFDGGALTITGTTLQRGSEFTGGFGYSDEGGQIRIAESSHTFDMDVPISDAFGADTFHLLKTGPGTLKLSANNTHQGGTRVFDGRIALSANNQLGSGQLQMDGGGLRFDAPFTLTTPIELTNRNGGFVTQGFDVTIDAPVTGTGRLIKRDPGTLTLAGPDANAVSAEVTAGTLELAKTNANAVETSLFIHKDAVARLAANNQIAETTLVTVEPNARFDLDTFSDTIGKIDISHGTLALTLGPESPNAPRLSVDGFSYLGGDTELALAVAPGYTPQPLESFTLIDNRADDHTGNFADITGNQLPNGMVLALFTDQTGIRGIATLPGDANLDASVDLLDLSILASNFNQNADWSTADFNGDERADLLDLSILASNFGTSLNAIPEPALITLLLLLPALRRRRS</sequence>
<feature type="signal peptide" evidence="2">
    <location>
        <begin position="1"/>
        <end position="25"/>
    </location>
</feature>
<dbReference type="InterPro" id="IPR036439">
    <property type="entry name" value="Dockerin_dom_sf"/>
</dbReference>
<dbReference type="SUPFAM" id="SSF51126">
    <property type="entry name" value="Pectin lyase-like"/>
    <property type="match status" value="2"/>
</dbReference>
<dbReference type="InterPro" id="IPR002105">
    <property type="entry name" value="Dockerin_1_rpt"/>
</dbReference>
<reference evidence="3 4" key="1">
    <citation type="submission" date="2019-02" db="EMBL/GenBank/DDBJ databases">
        <title>Deep-cultivation of Planctomycetes and their phenomic and genomic characterization uncovers novel biology.</title>
        <authorList>
            <person name="Wiegand S."/>
            <person name="Jogler M."/>
            <person name="Boedeker C."/>
            <person name="Pinto D."/>
            <person name="Vollmers J."/>
            <person name="Rivas-Marin E."/>
            <person name="Kohn T."/>
            <person name="Peeters S.H."/>
            <person name="Heuer A."/>
            <person name="Rast P."/>
            <person name="Oberbeckmann S."/>
            <person name="Bunk B."/>
            <person name="Jeske O."/>
            <person name="Meyerdierks A."/>
            <person name="Storesund J.E."/>
            <person name="Kallscheuer N."/>
            <person name="Luecker S."/>
            <person name="Lage O.M."/>
            <person name="Pohl T."/>
            <person name="Merkel B.J."/>
            <person name="Hornburger P."/>
            <person name="Mueller R.-W."/>
            <person name="Bruemmer F."/>
            <person name="Labrenz M."/>
            <person name="Spormann A.M."/>
            <person name="Op den Camp H."/>
            <person name="Overmann J."/>
            <person name="Amann R."/>
            <person name="Jetten M.S.M."/>
            <person name="Mascher T."/>
            <person name="Medema M.H."/>
            <person name="Devos D.P."/>
            <person name="Kaster A.-K."/>
            <person name="Ovreas L."/>
            <person name="Rohde M."/>
            <person name="Galperin M.Y."/>
            <person name="Jogler C."/>
        </authorList>
    </citation>
    <scope>NUCLEOTIDE SEQUENCE [LARGE SCALE GENOMIC DNA]</scope>
    <source>
        <strain evidence="3 4">Pan265</strain>
    </source>
</reference>
<feature type="chain" id="PRO_5022202932" evidence="2">
    <location>
        <begin position="26"/>
        <end position="607"/>
    </location>
</feature>
<dbReference type="GO" id="GO:0004553">
    <property type="term" value="F:hydrolase activity, hydrolyzing O-glycosyl compounds"/>
    <property type="evidence" value="ECO:0007669"/>
    <property type="project" value="InterPro"/>
</dbReference>
<dbReference type="Gene3D" id="1.10.1330.10">
    <property type="entry name" value="Dockerin domain"/>
    <property type="match status" value="1"/>
</dbReference>
<dbReference type="AlphaFoldDB" id="A0A518BYD6"/>
<dbReference type="EMBL" id="CP036280">
    <property type="protein sequence ID" value="QDU71987.1"/>
    <property type="molecule type" value="Genomic_DNA"/>
</dbReference>
<dbReference type="InterPro" id="IPR011050">
    <property type="entry name" value="Pectin_lyase_fold/virulence"/>
</dbReference>
<dbReference type="Pfam" id="PF00404">
    <property type="entry name" value="Dockerin_1"/>
    <property type="match status" value="1"/>
</dbReference>
<name>A0A518BYD6_9BACT</name>
<proteinExistence type="predicted"/>
<keyword evidence="4" id="KW-1185">Reference proteome</keyword>
<organism evidence="3 4">
    <name type="scientific">Mucisphaera calidilacus</name>
    <dbReference type="NCBI Taxonomy" id="2527982"/>
    <lineage>
        <taxon>Bacteria</taxon>
        <taxon>Pseudomonadati</taxon>
        <taxon>Planctomycetota</taxon>
        <taxon>Phycisphaerae</taxon>
        <taxon>Phycisphaerales</taxon>
        <taxon>Phycisphaeraceae</taxon>
        <taxon>Mucisphaera</taxon>
    </lineage>
</organism>
<evidence type="ECO:0000256" key="2">
    <source>
        <dbReference type="SAM" id="SignalP"/>
    </source>
</evidence>
<accession>A0A518BYD6</accession>
<evidence type="ECO:0000313" key="4">
    <source>
        <dbReference type="Proteomes" id="UP000320386"/>
    </source>
</evidence>
<dbReference type="SUPFAM" id="SSF63446">
    <property type="entry name" value="Type I dockerin domain"/>
    <property type="match status" value="1"/>
</dbReference>
<evidence type="ECO:0000313" key="3">
    <source>
        <dbReference type="EMBL" id="QDU71987.1"/>
    </source>
</evidence>
<keyword evidence="1 2" id="KW-0732">Signal</keyword>
<dbReference type="KEGG" id="mcad:Pan265_18460"/>
<dbReference type="Pfam" id="PF12951">
    <property type="entry name" value="PATR"/>
    <property type="match status" value="2"/>
</dbReference>
<dbReference type="GO" id="GO:0000272">
    <property type="term" value="P:polysaccharide catabolic process"/>
    <property type="evidence" value="ECO:0007669"/>
    <property type="project" value="InterPro"/>
</dbReference>
<protein>
    <submittedName>
        <fullName evidence="3">Autotransporter-associated beta strand repeat protein</fullName>
    </submittedName>
</protein>
<dbReference type="NCBIfam" id="TIGR02601">
    <property type="entry name" value="autotrns_rpt"/>
    <property type="match status" value="1"/>
</dbReference>